<comment type="caution">
    <text evidence="4">The sequence shown here is derived from an EMBL/GenBank/DDBJ whole genome shotgun (WGS) entry which is preliminary data.</text>
</comment>
<feature type="compositionally biased region" description="Acidic residues" evidence="2">
    <location>
        <begin position="563"/>
        <end position="573"/>
    </location>
</feature>
<dbReference type="FunFam" id="3.30.420.10:FF:000032">
    <property type="entry name" value="Retrovirus-related Pol polyprotein from transposon 297-like Protein"/>
    <property type="match status" value="1"/>
</dbReference>
<evidence type="ECO:0000256" key="2">
    <source>
        <dbReference type="SAM" id="MobiDB-lite"/>
    </source>
</evidence>
<proteinExistence type="predicted"/>
<reference evidence="4 5" key="1">
    <citation type="submission" date="2016-03" db="EMBL/GenBank/DDBJ databases">
        <title>EvidentialGene: Evidence-directed Construction of Genes on Genomes.</title>
        <authorList>
            <person name="Gilbert D.G."/>
            <person name="Choi J.-H."/>
            <person name="Mockaitis K."/>
            <person name="Colbourne J."/>
            <person name="Pfrender M."/>
        </authorList>
    </citation>
    <scope>NUCLEOTIDE SEQUENCE [LARGE SCALE GENOMIC DNA]</scope>
    <source>
        <strain evidence="4 5">Xinb3</strain>
        <tissue evidence="4">Complete organism</tissue>
    </source>
</reference>
<sequence length="665" mass="74661">MAGTHVAGRVPAISYQPKDYASNLVPAGRVFCRQMPPRTTISYWYKMVEKIGTRYFGCVMSQTRNTHEEKRHVFISLVKLIRAQNDHHCSYPDQQICRTKQSIVFLDVVAANKQAPILMHLAYLVKLPDHDFAVASGHKLTPSVYAGIEIKENGLRRTEANEFERLVDLPKFKSLLKTGEDKSVKPVLVFTVREALSWVHDEPTAAHLGQTKSLERARQRFYVPKMDRAVTRCIQSCKGCQTRKPDQGKKKGLMEITQAGGFFERIGIDVLGPFPRSRNGNTNIVVAVDYLTKWVEARALPDATARQIAKFFVEDVVIKHGFSRELTSDQGKCFTAEVTREVLALLRLSHRMTVPYHQQAVDGKAVERWNGLVERQNKTLATMLAMYVDESHEDWDEFLGFVTFAYNTARQESTNHTPFMMVYGREAVIPVDLLASTGPSQPKLVGAVDLMKAMMELREDVKDRLAMVQQRQKTQYDARVSAAPVYEPGDLVLIFRPQRKKGLAEKLMHQYVGPYKVIRQKFVVESDEESDSDEEVEKLEHADTDLDVERTDTDLDVERADNGSEEALAETEEGMACAETDTGEMPEADTGVTSDTSTAAAAVEPPARREKGRIRRRSLNPIAEMDEGLQDGKDSAVPAATESPAGRPTRGRNLNTVLLLSQKST</sequence>
<dbReference type="PANTHER" id="PTHR37984">
    <property type="entry name" value="PROTEIN CBG26694"/>
    <property type="match status" value="1"/>
</dbReference>
<evidence type="ECO:0000259" key="3">
    <source>
        <dbReference type="PROSITE" id="PS50994"/>
    </source>
</evidence>
<dbReference type="InterPro" id="IPR036397">
    <property type="entry name" value="RNaseH_sf"/>
</dbReference>
<dbReference type="InterPro" id="IPR041588">
    <property type="entry name" value="Integrase_H2C2"/>
</dbReference>
<dbReference type="InterPro" id="IPR001584">
    <property type="entry name" value="Integrase_cat-core"/>
</dbReference>
<dbReference type="GO" id="GO:0015074">
    <property type="term" value="P:DNA integration"/>
    <property type="evidence" value="ECO:0007669"/>
    <property type="project" value="InterPro"/>
</dbReference>
<feature type="compositionally biased region" description="Polar residues" evidence="2">
    <location>
        <begin position="652"/>
        <end position="665"/>
    </location>
</feature>
<evidence type="ECO:0000256" key="1">
    <source>
        <dbReference type="ARBA" id="ARBA00012493"/>
    </source>
</evidence>
<dbReference type="Pfam" id="PF17921">
    <property type="entry name" value="Integrase_H2C2"/>
    <property type="match status" value="1"/>
</dbReference>
<gene>
    <name evidence="4" type="ORF">APZ42_030414</name>
</gene>
<evidence type="ECO:0000313" key="5">
    <source>
        <dbReference type="Proteomes" id="UP000076858"/>
    </source>
</evidence>
<dbReference type="InterPro" id="IPR050951">
    <property type="entry name" value="Retrovirus_Pol_polyprotein"/>
</dbReference>
<dbReference type="EMBL" id="LRGB01002829">
    <property type="protein sequence ID" value="KZS06230.1"/>
    <property type="molecule type" value="Genomic_DNA"/>
</dbReference>
<dbReference type="PROSITE" id="PS50994">
    <property type="entry name" value="INTEGRASE"/>
    <property type="match status" value="1"/>
</dbReference>
<keyword evidence="5" id="KW-1185">Reference proteome</keyword>
<dbReference type="EC" id="2.7.7.49" evidence="1"/>
<feature type="compositionally biased region" description="Acidic residues" evidence="2">
    <location>
        <begin position="526"/>
        <end position="537"/>
    </location>
</feature>
<feature type="compositionally biased region" description="Low complexity" evidence="2">
    <location>
        <begin position="588"/>
        <end position="605"/>
    </location>
</feature>
<name>A0A164NTQ3_9CRUS</name>
<dbReference type="GO" id="GO:0003676">
    <property type="term" value="F:nucleic acid binding"/>
    <property type="evidence" value="ECO:0007669"/>
    <property type="project" value="InterPro"/>
</dbReference>
<dbReference type="Proteomes" id="UP000076858">
    <property type="component" value="Unassembled WGS sequence"/>
</dbReference>
<feature type="region of interest" description="Disordered" evidence="2">
    <location>
        <begin position="526"/>
        <end position="665"/>
    </location>
</feature>
<evidence type="ECO:0000313" key="4">
    <source>
        <dbReference type="EMBL" id="KZS06230.1"/>
    </source>
</evidence>
<dbReference type="InterPro" id="IPR012337">
    <property type="entry name" value="RNaseH-like_sf"/>
</dbReference>
<accession>A0A164NTQ3</accession>
<feature type="compositionally biased region" description="Basic and acidic residues" evidence="2">
    <location>
        <begin position="538"/>
        <end position="562"/>
    </location>
</feature>
<organism evidence="4 5">
    <name type="scientific">Daphnia magna</name>
    <dbReference type="NCBI Taxonomy" id="35525"/>
    <lineage>
        <taxon>Eukaryota</taxon>
        <taxon>Metazoa</taxon>
        <taxon>Ecdysozoa</taxon>
        <taxon>Arthropoda</taxon>
        <taxon>Crustacea</taxon>
        <taxon>Branchiopoda</taxon>
        <taxon>Diplostraca</taxon>
        <taxon>Cladocera</taxon>
        <taxon>Anomopoda</taxon>
        <taxon>Daphniidae</taxon>
        <taxon>Daphnia</taxon>
    </lineage>
</organism>
<dbReference type="AlphaFoldDB" id="A0A164NTQ3"/>
<protein>
    <recommendedName>
        <fullName evidence="1">RNA-directed DNA polymerase</fullName>
        <ecNumber evidence="1">2.7.7.49</ecNumber>
    </recommendedName>
</protein>
<feature type="domain" description="Integrase catalytic" evidence="3">
    <location>
        <begin position="241"/>
        <end position="426"/>
    </location>
</feature>
<dbReference type="OrthoDB" id="6382106at2759"/>
<dbReference type="Pfam" id="PF00665">
    <property type="entry name" value="rve"/>
    <property type="match status" value="1"/>
</dbReference>
<dbReference type="Gene3D" id="3.30.420.10">
    <property type="entry name" value="Ribonuclease H-like superfamily/Ribonuclease H"/>
    <property type="match status" value="1"/>
</dbReference>
<dbReference type="SUPFAM" id="SSF53098">
    <property type="entry name" value="Ribonuclease H-like"/>
    <property type="match status" value="1"/>
</dbReference>
<dbReference type="Gene3D" id="1.10.340.70">
    <property type="match status" value="1"/>
</dbReference>
<dbReference type="GO" id="GO:0003964">
    <property type="term" value="F:RNA-directed DNA polymerase activity"/>
    <property type="evidence" value="ECO:0007669"/>
    <property type="project" value="UniProtKB-EC"/>
</dbReference>
<dbReference type="PANTHER" id="PTHR37984:SF15">
    <property type="entry name" value="INTEGRASE CATALYTIC DOMAIN-CONTAINING PROTEIN"/>
    <property type="match status" value="1"/>
</dbReference>